<dbReference type="InterPro" id="IPR002641">
    <property type="entry name" value="PNPLA_dom"/>
</dbReference>
<organism evidence="6 7">
    <name type="scientific">Fusarium duplospermum</name>
    <dbReference type="NCBI Taxonomy" id="1325734"/>
    <lineage>
        <taxon>Eukaryota</taxon>
        <taxon>Fungi</taxon>
        <taxon>Dikarya</taxon>
        <taxon>Ascomycota</taxon>
        <taxon>Pezizomycotina</taxon>
        <taxon>Sordariomycetes</taxon>
        <taxon>Hypocreomycetidae</taxon>
        <taxon>Hypocreales</taxon>
        <taxon>Nectriaceae</taxon>
        <taxon>Fusarium</taxon>
        <taxon>Fusarium solani species complex</taxon>
    </lineage>
</organism>
<evidence type="ECO:0000256" key="3">
    <source>
        <dbReference type="ARBA" id="ARBA00023098"/>
    </source>
</evidence>
<gene>
    <name evidence="6" type="ORF">CEP54_012104</name>
</gene>
<keyword evidence="3 4" id="KW-0443">Lipid metabolism</keyword>
<dbReference type="GO" id="GO:0016042">
    <property type="term" value="P:lipid catabolic process"/>
    <property type="evidence" value="ECO:0007669"/>
    <property type="project" value="UniProtKB-UniRule"/>
</dbReference>
<dbReference type="Pfam" id="PF01734">
    <property type="entry name" value="Patatin"/>
    <property type="match status" value="1"/>
</dbReference>
<evidence type="ECO:0000313" key="6">
    <source>
        <dbReference type="EMBL" id="RSL50068.1"/>
    </source>
</evidence>
<feature type="domain" description="PNPLA" evidence="5">
    <location>
        <begin position="18"/>
        <end position="219"/>
    </location>
</feature>
<dbReference type="OrthoDB" id="1658288at2759"/>
<evidence type="ECO:0000256" key="2">
    <source>
        <dbReference type="ARBA" id="ARBA00022963"/>
    </source>
</evidence>
<dbReference type="Proteomes" id="UP000288168">
    <property type="component" value="Unassembled WGS sequence"/>
</dbReference>
<feature type="short sequence motif" description="GXGXXG" evidence="4">
    <location>
        <begin position="22"/>
        <end position="27"/>
    </location>
</feature>
<dbReference type="PANTHER" id="PTHR24185">
    <property type="entry name" value="CALCIUM-INDEPENDENT PHOSPHOLIPASE A2-GAMMA"/>
    <property type="match status" value="1"/>
</dbReference>
<feature type="short sequence motif" description="GXSXG" evidence="4">
    <location>
        <begin position="64"/>
        <end position="68"/>
    </location>
</feature>
<evidence type="ECO:0000313" key="7">
    <source>
        <dbReference type="Proteomes" id="UP000288168"/>
    </source>
</evidence>
<proteinExistence type="predicted"/>
<protein>
    <recommendedName>
        <fullName evidence="5">PNPLA domain-containing protein</fullName>
    </recommendedName>
</protein>
<evidence type="ECO:0000259" key="5">
    <source>
        <dbReference type="PROSITE" id="PS51635"/>
    </source>
</evidence>
<accession>A0A428PAJ3</accession>
<sequence>MATAGGSSPLDESGLCMLSFDGGGVRGLSSLYILDHIMRHLNHERKLADQPTKKPYEIFDLIGGTSTGGLIAIMLGRLEMDVDEYIVAYSKLSESVFKVKKHWSSITPRGGTQSRFDSQKLRAAVETVLNDKGLPPMTLFNDGVERGCKVFVCAASTHSTTTRGLRSYDTIKEPSSNATIVDVAMATSAASTFFDPVTIGDMKYVDGGLGANNPVREVADEARCIMSRGIEDLKPLVKCFISIGTGNPGMKSISDNLLQFVSTTLVNIATDTEETAHRFALEWQGLSDADRYFRFNVEQGLQDVELSEYRESGKIKTSTQLYLEGVGRERLVEKCVENLKTKQSVYIEDFS</sequence>
<dbReference type="GO" id="GO:0046486">
    <property type="term" value="P:glycerolipid metabolic process"/>
    <property type="evidence" value="ECO:0007669"/>
    <property type="project" value="UniProtKB-ARBA"/>
</dbReference>
<keyword evidence="7" id="KW-1185">Reference proteome</keyword>
<dbReference type="STRING" id="1325734.A0A428PAJ3"/>
<dbReference type="GO" id="GO:0019369">
    <property type="term" value="P:arachidonate metabolic process"/>
    <property type="evidence" value="ECO:0007669"/>
    <property type="project" value="TreeGrafter"/>
</dbReference>
<dbReference type="Gene3D" id="3.40.1090.10">
    <property type="entry name" value="Cytosolic phospholipase A2 catalytic domain"/>
    <property type="match status" value="1"/>
</dbReference>
<dbReference type="EMBL" id="NKCI01000169">
    <property type="protein sequence ID" value="RSL50068.1"/>
    <property type="molecule type" value="Genomic_DNA"/>
</dbReference>
<feature type="short sequence motif" description="DGA/G" evidence="4">
    <location>
        <begin position="206"/>
        <end position="208"/>
    </location>
</feature>
<dbReference type="AlphaFoldDB" id="A0A428PAJ3"/>
<dbReference type="SUPFAM" id="SSF52151">
    <property type="entry name" value="FabD/lysophospholipase-like"/>
    <property type="match status" value="1"/>
</dbReference>
<feature type="active site" description="Nucleophile" evidence="4">
    <location>
        <position position="66"/>
    </location>
</feature>
<dbReference type="PROSITE" id="PS51635">
    <property type="entry name" value="PNPLA"/>
    <property type="match status" value="1"/>
</dbReference>
<dbReference type="CDD" id="cd07216">
    <property type="entry name" value="Pat17_PNPLA8_PNPLA9_like3"/>
    <property type="match status" value="1"/>
</dbReference>
<evidence type="ECO:0000256" key="1">
    <source>
        <dbReference type="ARBA" id="ARBA00022801"/>
    </source>
</evidence>
<keyword evidence="2 4" id="KW-0442">Lipid degradation</keyword>
<dbReference type="InterPro" id="IPR016035">
    <property type="entry name" value="Acyl_Trfase/lysoPLipase"/>
</dbReference>
<reference evidence="6 7" key="1">
    <citation type="submission" date="2017-06" db="EMBL/GenBank/DDBJ databases">
        <title>Comparative genomic analysis of Ambrosia Fusariam Clade fungi.</title>
        <authorList>
            <person name="Stajich J.E."/>
            <person name="Carrillo J."/>
            <person name="Kijimoto T."/>
            <person name="Eskalen A."/>
            <person name="O'Donnell K."/>
            <person name="Kasson M."/>
        </authorList>
    </citation>
    <scope>NUCLEOTIDE SEQUENCE [LARGE SCALE GENOMIC DNA]</scope>
    <source>
        <strain evidence="6 7">NRRL62584</strain>
    </source>
</reference>
<keyword evidence="1 4" id="KW-0378">Hydrolase</keyword>
<dbReference type="PANTHER" id="PTHR24185:SF1">
    <property type="entry name" value="CALCIUM-INDEPENDENT PHOSPHOLIPASE A2-GAMMA"/>
    <property type="match status" value="1"/>
</dbReference>
<dbReference type="GO" id="GO:0047499">
    <property type="term" value="F:calcium-independent phospholipase A2 activity"/>
    <property type="evidence" value="ECO:0007669"/>
    <property type="project" value="TreeGrafter"/>
</dbReference>
<comment type="caution">
    <text evidence="6">The sequence shown here is derived from an EMBL/GenBank/DDBJ whole genome shotgun (WGS) entry which is preliminary data.</text>
</comment>
<feature type="active site" description="Proton acceptor" evidence="4">
    <location>
        <position position="206"/>
    </location>
</feature>
<name>A0A428PAJ3_9HYPO</name>
<evidence type="ECO:0000256" key="4">
    <source>
        <dbReference type="PROSITE-ProRule" id="PRU01161"/>
    </source>
</evidence>
<dbReference type="GO" id="GO:0016020">
    <property type="term" value="C:membrane"/>
    <property type="evidence" value="ECO:0007669"/>
    <property type="project" value="TreeGrafter"/>
</dbReference>